<proteinExistence type="predicted"/>
<sequence>MTKKNLYLLMLVAGVALIAFSIFDKGKLDVADMENEDTTKVAATETEDADYLEGVLYASEDMSRGNLKLVSDGRNIYMRTSRDFSRLIGLQVLVFMEGALDNFELIDIQPKLEKNGYILQQ</sequence>
<reference evidence="2 3" key="1">
    <citation type="journal article" date="2016" name="Nat. Commun.">
        <title>Thousands of microbial genomes shed light on interconnected biogeochemical processes in an aquifer system.</title>
        <authorList>
            <person name="Anantharaman K."/>
            <person name="Brown C.T."/>
            <person name="Hug L.A."/>
            <person name="Sharon I."/>
            <person name="Castelle C.J."/>
            <person name="Probst A.J."/>
            <person name="Thomas B.C."/>
            <person name="Singh A."/>
            <person name="Wilkins M.J."/>
            <person name="Karaoz U."/>
            <person name="Brodie E.L."/>
            <person name="Williams K.H."/>
            <person name="Hubbard S.S."/>
            <person name="Banfield J.F."/>
        </authorList>
    </citation>
    <scope>NUCLEOTIDE SEQUENCE [LARGE SCALE GENOMIC DNA]</scope>
</reference>
<keyword evidence="1" id="KW-1133">Transmembrane helix</keyword>
<feature type="transmembrane region" description="Helical" evidence="1">
    <location>
        <begin position="6"/>
        <end position="23"/>
    </location>
</feature>
<organism evidence="2 3">
    <name type="scientific">Candidatus Yanofskybacteria bacterium RIFCSPHIGHO2_01_FULL_41_53</name>
    <dbReference type="NCBI Taxonomy" id="1802663"/>
    <lineage>
        <taxon>Bacteria</taxon>
        <taxon>Candidatus Yanofskyibacteriota</taxon>
    </lineage>
</organism>
<accession>A0A1F8EIE9</accession>
<keyword evidence="1" id="KW-0472">Membrane</keyword>
<protein>
    <submittedName>
        <fullName evidence="2">Uncharacterized protein</fullName>
    </submittedName>
</protein>
<keyword evidence="1" id="KW-0812">Transmembrane</keyword>
<dbReference type="Proteomes" id="UP000177117">
    <property type="component" value="Unassembled WGS sequence"/>
</dbReference>
<evidence type="ECO:0000256" key="1">
    <source>
        <dbReference type="SAM" id="Phobius"/>
    </source>
</evidence>
<comment type="caution">
    <text evidence="2">The sequence shown here is derived from an EMBL/GenBank/DDBJ whole genome shotgun (WGS) entry which is preliminary data.</text>
</comment>
<dbReference type="EMBL" id="MGJD01000018">
    <property type="protein sequence ID" value="OGN00625.1"/>
    <property type="molecule type" value="Genomic_DNA"/>
</dbReference>
<name>A0A1F8EIE9_9BACT</name>
<evidence type="ECO:0000313" key="2">
    <source>
        <dbReference type="EMBL" id="OGN00625.1"/>
    </source>
</evidence>
<gene>
    <name evidence="2" type="ORF">A2650_01735</name>
</gene>
<dbReference type="AlphaFoldDB" id="A0A1F8EIE9"/>
<evidence type="ECO:0000313" key="3">
    <source>
        <dbReference type="Proteomes" id="UP000177117"/>
    </source>
</evidence>